<dbReference type="GO" id="GO:0006614">
    <property type="term" value="P:SRP-dependent cotranslational protein targeting to membrane"/>
    <property type="evidence" value="ECO:0007669"/>
    <property type="project" value="InterPro"/>
</dbReference>
<dbReference type="GO" id="GO:0005047">
    <property type="term" value="F:signal recognition particle binding"/>
    <property type="evidence" value="ECO:0007669"/>
    <property type="project" value="TreeGrafter"/>
</dbReference>
<dbReference type="FunFam" id="3.40.50.300:FF:000566">
    <property type="entry name" value="Signal recognition particle receptor subunit alpha"/>
    <property type="match status" value="1"/>
</dbReference>
<comment type="subcellular location">
    <subcellularLocation>
        <location evidence="1">Endoplasmic reticulum membrane</location>
        <topology evidence="1">Peripheral membrane protein</topology>
        <orientation evidence="1">Cytoplasmic side</orientation>
    </subcellularLocation>
</comment>
<organism evidence="12 13">
    <name type="scientific">Pichia californica</name>
    <dbReference type="NCBI Taxonomy" id="460514"/>
    <lineage>
        <taxon>Eukaryota</taxon>
        <taxon>Fungi</taxon>
        <taxon>Dikarya</taxon>
        <taxon>Ascomycota</taxon>
        <taxon>Saccharomycotina</taxon>
        <taxon>Pichiomycetes</taxon>
        <taxon>Pichiales</taxon>
        <taxon>Pichiaceae</taxon>
        <taxon>Pichia</taxon>
    </lineage>
</organism>
<dbReference type="SUPFAM" id="SSF64356">
    <property type="entry name" value="SNARE-like"/>
    <property type="match status" value="1"/>
</dbReference>
<dbReference type="SUPFAM" id="SSF47364">
    <property type="entry name" value="Domain of the SRP/SRP receptor G-proteins"/>
    <property type="match status" value="1"/>
</dbReference>
<dbReference type="SMART" id="SM00962">
    <property type="entry name" value="SRP54"/>
    <property type="match status" value="1"/>
</dbReference>
<dbReference type="InterPro" id="IPR013822">
    <property type="entry name" value="Signal_recog_particl_SRP54_hlx"/>
</dbReference>
<feature type="compositionally biased region" description="Acidic residues" evidence="10">
    <location>
        <begin position="79"/>
        <end position="107"/>
    </location>
</feature>
<dbReference type="AlphaFoldDB" id="A0A9P7BFT0"/>
<keyword evidence="4" id="KW-0547">Nucleotide-binding</keyword>
<dbReference type="InterPro" id="IPR042101">
    <property type="entry name" value="SRP54_N_sf"/>
</dbReference>
<evidence type="ECO:0000256" key="8">
    <source>
        <dbReference type="ARBA" id="ARBA00071429"/>
    </source>
</evidence>
<dbReference type="InterPro" id="IPR036225">
    <property type="entry name" value="SRP/SRP_N"/>
</dbReference>
<sequence length="645" mass="71810">MIDQFLIFDPSGTVQFNYQPEKNYTRIVNAFINDILINERKMRYVEGSELADTTNNAQNASAAAEAEANDALTNKNGNEEENEEDNEDSDDESDNDEGDDDDDDDDESNKGHVKSEKKRHKKNDEDEEIQKYVDSDISLGSYSYDGHNLKYLIWTNDESKSKVYFTMIYPSLIAIKKPYEFLKNIKILYENSLDDINKFEMFFKLKLNDIAQIVKEDEKIEIITLEESKNNSSTSVNNKKDSKVIASKKSRKWNPDGSFYEDDGKGSGALDFSSSLSNDKQTSFNIKQLVGDKSMFGTKTSEGFLVNDLSDEMNKIIISSKKKTIEKEKKSATGSAFSFLKNYIGGKKISKDDVSKIKTAMTQHLIKKNVSPNVANSLMAEVEKDLIGQTTESFTSIEETAKKSLAKQLRKLLTPNSSIDLLHEIQEKRANGKGPYSISVVGVNGVGKSTNLSKLAFWLLQNDYRVLVAACDTFRSGAVEQLRTHVNNLVQLSPKKKQIELFESGYGGADLVAKIATGAIKYAKENGFDVVLMDTAGRRHNDSHLMAPLASFAKAANPDKIIMVGEALVGTDSVLQAQNFNKAFGANRHLDFFIISKCDTVGDLIGSMVNMVFATGIPILFVGTGQTYTDIRTLSVNWAVDMLMT</sequence>
<dbReference type="GO" id="GO:0005525">
    <property type="term" value="F:GTP binding"/>
    <property type="evidence" value="ECO:0007669"/>
    <property type="project" value="UniProtKB-KW"/>
</dbReference>
<dbReference type="InterPro" id="IPR003593">
    <property type="entry name" value="AAA+_ATPase"/>
</dbReference>
<dbReference type="InterPro" id="IPR027417">
    <property type="entry name" value="P-loop_NTPase"/>
</dbReference>
<dbReference type="PANTHER" id="PTHR43134">
    <property type="entry name" value="SIGNAL RECOGNITION PARTICLE RECEPTOR SUBUNIT ALPHA"/>
    <property type="match status" value="1"/>
</dbReference>
<keyword evidence="13" id="KW-1185">Reference proteome</keyword>
<feature type="domain" description="SRP54-type proteins GTP-binding" evidence="11">
    <location>
        <begin position="618"/>
        <end position="631"/>
    </location>
</feature>
<dbReference type="EMBL" id="PUHW01000196">
    <property type="protein sequence ID" value="KAG0687964.1"/>
    <property type="molecule type" value="Genomic_DNA"/>
</dbReference>
<evidence type="ECO:0000256" key="10">
    <source>
        <dbReference type="SAM" id="MobiDB-lite"/>
    </source>
</evidence>
<dbReference type="Gene3D" id="3.40.50.300">
    <property type="entry name" value="P-loop containing nucleotide triphosphate hydrolases"/>
    <property type="match status" value="1"/>
</dbReference>
<protein>
    <recommendedName>
        <fullName evidence="8">Signal recognition particle receptor subunit alpha homolog</fullName>
    </recommendedName>
    <alternativeName>
        <fullName evidence="9">Docking protein alpha</fullName>
    </alternativeName>
</protein>
<evidence type="ECO:0000313" key="12">
    <source>
        <dbReference type="EMBL" id="KAG0687964.1"/>
    </source>
</evidence>
<reference evidence="12" key="1">
    <citation type="submission" date="2020-11" db="EMBL/GenBank/DDBJ databases">
        <title>Kefir isolates.</title>
        <authorList>
            <person name="Marcisauskas S."/>
            <person name="Kim Y."/>
            <person name="Blasche S."/>
        </authorList>
    </citation>
    <scope>NUCLEOTIDE SEQUENCE</scope>
    <source>
        <strain evidence="12">Olga-1</strain>
    </source>
</reference>
<dbReference type="Pfam" id="PF02881">
    <property type="entry name" value="SRP54_N"/>
    <property type="match status" value="1"/>
</dbReference>
<dbReference type="GO" id="GO:0005789">
    <property type="term" value="C:endoplasmic reticulum membrane"/>
    <property type="evidence" value="ECO:0007669"/>
    <property type="project" value="UniProtKB-SubCell"/>
</dbReference>
<dbReference type="SUPFAM" id="SSF52540">
    <property type="entry name" value="P-loop containing nucleoside triphosphate hydrolases"/>
    <property type="match status" value="1"/>
</dbReference>
<feature type="region of interest" description="Disordered" evidence="10">
    <location>
        <begin position="58"/>
        <end position="126"/>
    </location>
</feature>
<evidence type="ECO:0000256" key="5">
    <source>
        <dbReference type="ARBA" id="ARBA00023134"/>
    </source>
</evidence>
<name>A0A9P7BFT0_9ASCO</name>
<comment type="similarity">
    <text evidence="2">Belongs to the GTP-binding SRP family.</text>
</comment>
<dbReference type="PANTHER" id="PTHR43134:SF1">
    <property type="entry name" value="SIGNAL RECOGNITION PARTICLE RECEPTOR SUBUNIT ALPHA"/>
    <property type="match status" value="1"/>
</dbReference>
<dbReference type="Gene3D" id="1.20.120.140">
    <property type="entry name" value="Signal recognition particle SRP54, nucleotide-binding domain"/>
    <property type="match status" value="1"/>
</dbReference>
<evidence type="ECO:0000256" key="7">
    <source>
        <dbReference type="ARBA" id="ARBA00023170"/>
    </source>
</evidence>
<dbReference type="Proteomes" id="UP000697127">
    <property type="component" value="Unassembled WGS sequence"/>
</dbReference>
<dbReference type="SMART" id="SM00382">
    <property type="entry name" value="AAA"/>
    <property type="match status" value="1"/>
</dbReference>
<dbReference type="InterPro" id="IPR000897">
    <property type="entry name" value="SRP54_GTPase_dom"/>
</dbReference>
<dbReference type="OrthoDB" id="1727884at2759"/>
<accession>A0A9P7BFT0</accession>
<comment type="caution">
    <text evidence="12">The sequence shown here is derived from an EMBL/GenBank/DDBJ whole genome shotgun (WGS) entry which is preliminary data.</text>
</comment>
<proteinExistence type="inferred from homology"/>
<feature type="compositionally biased region" description="Low complexity" evidence="10">
    <location>
        <begin position="58"/>
        <end position="71"/>
    </location>
</feature>
<evidence type="ECO:0000259" key="11">
    <source>
        <dbReference type="PROSITE" id="PS00300"/>
    </source>
</evidence>
<keyword evidence="5" id="KW-0342">GTP-binding</keyword>
<keyword evidence="7" id="KW-0675">Receptor</keyword>
<evidence type="ECO:0000256" key="6">
    <source>
        <dbReference type="ARBA" id="ARBA00023136"/>
    </source>
</evidence>
<evidence type="ECO:0000256" key="1">
    <source>
        <dbReference type="ARBA" id="ARBA00004397"/>
    </source>
</evidence>
<evidence type="ECO:0000256" key="9">
    <source>
        <dbReference type="ARBA" id="ARBA00081194"/>
    </source>
</evidence>
<evidence type="ECO:0000256" key="4">
    <source>
        <dbReference type="ARBA" id="ARBA00022741"/>
    </source>
</evidence>
<evidence type="ECO:0000256" key="3">
    <source>
        <dbReference type="ARBA" id="ARBA00011870"/>
    </source>
</evidence>
<dbReference type="Gene3D" id="3.30.450.60">
    <property type="match status" value="1"/>
</dbReference>
<keyword evidence="6" id="KW-0472">Membrane</keyword>
<comment type="subunit">
    <text evidence="3">Heterodimer of an alpha and a beta chain.</text>
</comment>
<dbReference type="Pfam" id="PF00448">
    <property type="entry name" value="SRP54"/>
    <property type="match status" value="1"/>
</dbReference>
<dbReference type="InterPro" id="IPR011012">
    <property type="entry name" value="Longin-like_dom_sf"/>
</dbReference>
<gene>
    <name evidence="12" type="ORF">C6P40_001578</name>
</gene>
<dbReference type="PROSITE" id="PS00300">
    <property type="entry name" value="SRP54"/>
    <property type="match status" value="1"/>
</dbReference>
<evidence type="ECO:0000256" key="2">
    <source>
        <dbReference type="ARBA" id="ARBA00008531"/>
    </source>
</evidence>
<evidence type="ECO:0000313" key="13">
    <source>
        <dbReference type="Proteomes" id="UP000697127"/>
    </source>
</evidence>
<dbReference type="GO" id="GO:0003924">
    <property type="term" value="F:GTPase activity"/>
    <property type="evidence" value="ECO:0007669"/>
    <property type="project" value="TreeGrafter"/>
</dbReference>